<gene>
    <name evidence="1" type="ORF">GF068_06935</name>
</gene>
<dbReference type="AlphaFoldDB" id="A0A6N7PI27"/>
<dbReference type="Proteomes" id="UP000440224">
    <property type="component" value="Unassembled WGS sequence"/>
</dbReference>
<accession>A0A6N7PI27</accession>
<keyword evidence="2" id="KW-1185">Reference proteome</keyword>
<reference evidence="1 2" key="1">
    <citation type="submission" date="2019-10" db="EMBL/GenBank/DDBJ databases">
        <title>A soil myxobacterium in the family Polyangiaceae.</title>
        <authorList>
            <person name="Li Y."/>
            <person name="Wang J."/>
        </authorList>
    </citation>
    <scope>NUCLEOTIDE SEQUENCE [LARGE SCALE GENOMIC DNA]</scope>
    <source>
        <strain evidence="1 2">DSM 14734</strain>
    </source>
</reference>
<dbReference type="EMBL" id="WJIE01000002">
    <property type="protein sequence ID" value="MRG91659.1"/>
    <property type="molecule type" value="Genomic_DNA"/>
</dbReference>
<protein>
    <submittedName>
        <fullName evidence="1">Uncharacterized protein</fullName>
    </submittedName>
</protein>
<dbReference type="RefSeq" id="WP_153818548.1">
    <property type="nucleotide sequence ID" value="NZ_WJIE01000002.1"/>
</dbReference>
<name>A0A6N7PI27_9BACT</name>
<sequence length="63" mass="7015">MSDRIVSSGFTHASCKLALRAAIQVLEQRLKDDDADQMTAKEIKLLQEVVDKVKSEKQAKPAM</sequence>
<evidence type="ECO:0000313" key="1">
    <source>
        <dbReference type="EMBL" id="MRG91659.1"/>
    </source>
</evidence>
<organism evidence="1 2">
    <name type="scientific">Polyangium spumosum</name>
    <dbReference type="NCBI Taxonomy" id="889282"/>
    <lineage>
        <taxon>Bacteria</taxon>
        <taxon>Pseudomonadati</taxon>
        <taxon>Myxococcota</taxon>
        <taxon>Polyangia</taxon>
        <taxon>Polyangiales</taxon>
        <taxon>Polyangiaceae</taxon>
        <taxon>Polyangium</taxon>
    </lineage>
</organism>
<evidence type="ECO:0000313" key="2">
    <source>
        <dbReference type="Proteomes" id="UP000440224"/>
    </source>
</evidence>
<proteinExistence type="predicted"/>
<comment type="caution">
    <text evidence="1">The sequence shown here is derived from an EMBL/GenBank/DDBJ whole genome shotgun (WGS) entry which is preliminary data.</text>
</comment>